<keyword evidence="2" id="KW-1185">Reference proteome</keyword>
<dbReference type="RefSeq" id="WP_268256379.1">
    <property type="nucleotide sequence ID" value="NZ_BNBM01000017.1"/>
</dbReference>
<accession>A0ABV1Y002</accession>
<reference evidence="1 2" key="1">
    <citation type="submission" date="2024-06" db="EMBL/GenBank/DDBJ databases">
        <title>The Natural Products Discovery Center: Release of the First 8490 Sequenced Strains for Exploring Actinobacteria Biosynthetic Diversity.</title>
        <authorList>
            <person name="Kalkreuter E."/>
            <person name="Kautsar S.A."/>
            <person name="Yang D."/>
            <person name="Bader C.D."/>
            <person name="Teijaro C.N."/>
            <person name="Fluegel L."/>
            <person name="Davis C.M."/>
            <person name="Simpson J.R."/>
            <person name="Lauterbach L."/>
            <person name="Steele A.D."/>
            <person name="Gui C."/>
            <person name="Meng S."/>
            <person name="Li G."/>
            <person name="Viehrig K."/>
            <person name="Ye F."/>
            <person name="Su P."/>
            <person name="Kiefer A.F."/>
            <person name="Nichols A."/>
            <person name="Cepeda A.J."/>
            <person name="Yan W."/>
            <person name="Fan B."/>
            <person name="Jiang Y."/>
            <person name="Adhikari A."/>
            <person name="Zheng C.-J."/>
            <person name="Schuster L."/>
            <person name="Cowan T.M."/>
            <person name="Smanski M.J."/>
            <person name="Chevrette M.G."/>
            <person name="De Carvalho L.P.S."/>
            <person name="Shen B."/>
        </authorList>
    </citation>
    <scope>NUCLEOTIDE SEQUENCE [LARGE SCALE GENOMIC DNA]</scope>
    <source>
        <strain evidence="1 2">NPDC000155</strain>
    </source>
</reference>
<name>A0ABV1Y002_9ACTN</name>
<comment type="caution">
    <text evidence="1">The sequence shown here is derived from an EMBL/GenBank/DDBJ whole genome shotgun (WGS) entry which is preliminary data.</text>
</comment>
<protein>
    <submittedName>
        <fullName evidence="1">Uncharacterized protein</fullName>
    </submittedName>
</protein>
<sequence length="40" mass="4458">MTAAYQPEMREAAMTELLEQPDLAALDVDLDRIAGEEPPR</sequence>
<evidence type="ECO:0000313" key="1">
    <source>
        <dbReference type="EMBL" id="MER7377173.1"/>
    </source>
</evidence>
<dbReference type="Proteomes" id="UP001486207">
    <property type="component" value="Unassembled WGS sequence"/>
</dbReference>
<dbReference type="EMBL" id="JBEPFB010000017">
    <property type="protein sequence ID" value="MER7377173.1"/>
    <property type="molecule type" value="Genomic_DNA"/>
</dbReference>
<organism evidence="1 2">
    <name type="scientific">Streptomyces lanatus</name>
    <dbReference type="NCBI Taxonomy" id="66900"/>
    <lineage>
        <taxon>Bacteria</taxon>
        <taxon>Bacillati</taxon>
        <taxon>Actinomycetota</taxon>
        <taxon>Actinomycetes</taxon>
        <taxon>Kitasatosporales</taxon>
        <taxon>Streptomycetaceae</taxon>
        <taxon>Streptomyces</taxon>
    </lineage>
</organism>
<evidence type="ECO:0000313" key="2">
    <source>
        <dbReference type="Proteomes" id="UP001486207"/>
    </source>
</evidence>
<proteinExistence type="predicted"/>
<gene>
    <name evidence="1" type="ORF">ABT384_31540</name>
</gene>